<dbReference type="Pfam" id="PF00462">
    <property type="entry name" value="Glutaredoxin"/>
    <property type="match status" value="1"/>
</dbReference>
<dbReference type="PROSITE" id="PS51354">
    <property type="entry name" value="GLUTAREDOXIN_2"/>
    <property type="match status" value="1"/>
</dbReference>
<name>A0AAX6S7G2_HETGA</name>
<keyword evidence="1" id="KW-0285">Flavoprotein</keyword>
<feature type="domain" description="FAD-dependent oxidoreductase 2 FAD-binding" evidence="4">
    <location>
        <begin position="273"/>
        <end position="301"/>
    </location>
</feature>
<sequence>MRPTAQEVLQHHWLQGVPPPSLPELLLMPPQMAILNVMDGMGFKPLKVINSARRKEMATFLLLQSQGLQGPPLRIQQQREAMLEGTEEEHQRLPDSPVLLLPATLRAPSTQGGPNGRQRERCPGAASVLTAAAGKQAWSPTAPWAASAASLRRRRRPSAASACPPGSPGRCPKPARSCGVACAASSRTACDDLQQEVKELFSSLGVNYNILELDQIDDGASIQEMLLEITNQKTVPNIFVNKVHVGGCDQTFQAHHSGLLQKLLQEDSACDYDLIVIGGGSSGLSCAKEAANLGKKVMVLDFVVPSPRGSTWGEPLCFRPLCFLPASFAGIISFNAHNKLKQLSSLFYR</sequence>
<dbReference type="Proteomes" id="UP000694906">
    <property type="component" value="Unplaced"/>
</dbReference>
<reference evidence="6" key="1">
    <citation type="submission" date="2025-08" db="UniProtKB">
        <authorList>
            <consortium name="RefSeq"/>
        </authorList>
    </citation>
    <scope>IDENTIFICATION</scope>
</reference>
<keyword evidence="2" id="KW-0560">Oxidoreductase</keyword>
<dbReference type="AlphaFoldDB" id="A0AAX6S7G2"/>
<dbReference type="SUPFAM" id="SSF52833">
    <property type="entry name" value="Thioredoxin-like"/>
    <property type="match status" value="1"/>
</dbReference>
<dbReference type="PANTHER" id="PTHR45694">
    <property type="entry name" value="GLUTAREDOXIN 2"/>
    <property type="match status" value="1"/>
</dbReference>
<dbReference type="InterPro" id="IPR003953">
    <property type="entry name" value="FAD-dep_OxRdtase_2_FAD-bd"/>
</dbReference>
<dbReference type="Gene3D" id="3.50.50.60">
    <property type="entry name" value="FAD/NAD(P)-binding domain"/>
    <property type="match status" value="1"/>
</dbReference>
<dbReference type="SUPFAM" id="SSF51905">
    <property type="entry name" value="FAD/NAD(P)-binding domain"/>
    <property type="match status" value="1"/>
</dbReference>
<dbReference type="Gene3D" id="3.40.30.10">
    <property type="entry name" value="Glutaredoxin"/>
    <property type="match status" value="1"/>
</dbReference>
<dbReference type="GO" id="GO:0015038">
    <property type="term" value="F:glutathione disulfide oxidoreductase activity"/>
    <property type="evidence" value="ECO:0007669"/>
    <property type="project" value="TreeGrafter"/>
</dbReference>
<accession>A0AAX6S7G2</accession>
<dbReference type="GO" id="GO:0005737">
    <property type="term" value="C:cytoplasm"/>
    <property type="evidence" value="ECO:0007669"/>
    <property type="project" value="TreeGrafter"/>
</dbReference>
<proteinExistence type="predicted"/>
<evidence type="ECO:0000259" key="3">
    <source>
        <dbReference type="Pfam" id="PF00462"/>
    </source>
</evidence>
<evidence type="ECO:0000256" key="2">
    <source>
        <dbReference type="ARBA" id="ARBA00023002"/>
    </source>
</evidence>
<dbReference type="InterPro" id="IPR036249">
    <property type="entry name" value="Thioredoxin-like_sf"/>
</dbReference>
<dbReference type="InterPro" id="IPR002109">
    <property type="entry name" value="Glutaredoxin"/>
</dbReference>
<dbReference type="InterPro" id="IPR036188">
    <property type="entry name" value="FAD/NAD-bd_sf"/>
</dbReference>
<dbReference type="GeneID" id="101701885"/>
<evidence type="ECO:0000256" key="1">
    <source>
        <dbReference type="ARBA" id="ARBA00022630"/>
    </source>
</evidence>
<gene>
    <name evidence="6" type="primary">LOC101701885</name>
</gene>
<evidence type="ECO:0000259" key="4">
    <source>
        <dbReference type="Pfam" id="PF00890"/>
    </source>
</evidence>
<evidence type="ECO:0000313" key="6">
    <source>
        <dbReference type="RefSeq" id="XP_021105972.1"/>
    </source>
</evidence>
<evidence type="ECO:0000313" key="5">
    <source>
        <dbReference type="Proteomes" id="UP000694906"/>
    </source>
</evidence>
<keyword evidence="5" id="KW-1185">Reference proteome</keyword>
<dbReference type="CDD" id="cd03419">
    <property type="entry name" value="GRX_GRXh_1_2_like"/>
    <property type="match status" value="1"/>
</dbReference>
<organism evidence="5 6">
    <name type="scientific">Heterocephalus glaber</name>
    <name type="common">Naked mole rat</name>
    <dbReference type="NCBI Taxonomy" id="10181"/>
    <lineage>
        <taxon>Eukaryota</taxon>
        <taxon>Metazoa</taxon>
        <taxon>Chordata</taxon>
        <taxon>Craniata</taxon>
        <taxon>Vertebrata</taxon>
        <taxon>Euteleostomi</taxon>
        <taxon>Mammalia</taxon>
        <taxon>Eutheria</taxon>
        <taxon>Euarchontoglires</taxon>
        <taxon>Glires</taxon>
        <taxon>Rodentia</taxon>
        <taxon>Hystricomorpha</taxon>
        <taxon>Bathyergidae</taxon>
        <taxon>Heterocephalus</taxon>
    </lineage>
</organism>
<dbReference type="RefSeq" id="XP_021105972.1">
    <property type="nucleotide sequence ID" value="XM_021250313.1"/>
</dbReference>
<feature type="domain" description="Glutaredoxin" evidence="3">
    <location>
        <begin position="197"/>
        <end position="245"/>
    </location>
</feature>
<dbReference type="GO" id="GO:0034599">
    <property type="term" value="P:cellular response to oxidative stress"/>
    <property type="evidence" value="ECO:0007669"/>
    <property type="project" value="TreeGrafter"/>
</dbReference>
<protein>
    <submittedName>
        <fullName evidence="6">Uncharacterized protein LOC101701885</fullName>
    </submittedName>
</protein>
<dbReference type="PANTHER" id="PTHR45694:SF18">
    <property type="entry name" value="GLUTAREDOXIN-1-RELATED"/>
    <property type="match status" value="1"/>
</dbReference>
<dbReference type="Pfam" id="PF00890">
    <property type="entry name" value="FAD_binding_2"/>
    <property type="match status" value="1"/>
</dbReference>